<proteinExistence type="predicted"/>
<evidence type="ECO:0000313" key="3">
    <source>
        <dbReference type="Proteomes" id="UP000008141"/>
    </source>
</evidence>
<dbReference type="AlphaFoldDB" id="E1ZKY9"/>
<dbReference type="InParanoid" id="E1ZKY9"/>
<keyword evidence="3" id="KW-1185">Reference proteome</keyword>
<dbReference type="Proteomes" id="UP000008141">
    <property type="component" value="Unassembled WGS sequence"/>
</dbReference>
<sequence length="88" mass="9737">MEPLLCPRYCAEAAQPAPSANVAGAPHRPMQPVPQLQPHQHRRAPSAIQAAALEYAAQRRQQVQHQRREEVLAWRQHRDASLSSSGSG</sequence>
<reference evidence="2 3" key="1">
    <citation type="journal article" date="2010" name="Plant Cell">
        <title>The Chlorella variabilis NC64A genome reveals adaptation to photosymbiosis, coevolution with viruses, and cryptic sex.</title>
        <authorList>
            <person name="Blanc G."/>
            <person name="Duncan G."/>
            <person name="Agarkova I."/>
            <person name="Borodovsky M."/>
            <person name="Gurnon J."/>
            <person name="Kuo A."/>
            <person name="Lindquist E."/>
            <person name="Lucas S."/>
            <person name="Pangilinan J."/>
            <person name="Polle J."/>
            <person name="Salamov A."/>
            <person name="Terry A."/>
            <person name="Yamada T."/>
            <person name="Dunigan D.D."/>
            <person name="Grigoriev I.V."/>
            <person name="Claverie J.M."/>
            <person name="Van Etten J.L."/>
        </authorList>
    </citation>
    <scope>NUCLEOTIDE SEQUENCE [LARGE SCALE GENOMIC DNA]</scope>
    <source>
        <strain evidence="2 3">NC64A</strain>
    </source>
</reference>
<protein>
    <submittedName>
        <fullName evidence="2">Uncharacterized protein</fullName>
    </submittedName>
</protein>
<dbReference type="RefSeq" id="XP_005845566.1">
    <property type="nucleotide sequence ID" value="XM_005845504.1"/>
</dbReference>
<evidence type="ECO:0000256" key="1">
    <source>
        <dbReference type="SAM" id="MobiDB-lite"/>
    </source>
</evidence>
<evidence type="ECO:0000313" key="2">
    <source>
        <dbReference type="EMBL" id="EFN53464.1"/>
    </source>
</evidence>
<accession>E1ZKY9</accession>
<feature type="compositionally biased region" description="Basic and acidic residues" evidence="1">
    <location>
        <begin position="66"/>
        <end position="80"/>
    </location>
</feature>
<organism evidence="3">
    <name type="scientific">Chlorella variabilis</name>
    <name type="common">Green alga</name>
    <dbReference type="NCBI Taxonomy" id="554065"/>
    <lineage>
        <taxon>Eukaryota</taxon>
        <taxon>Viridiplantae</taxon>
        <taxon>Chlorophyta</taxon>
        <taxon>core chlorophytes</taxon>
        <taxon>Trebouxiophyceae</taxon>
        <taxon>Chlorellales</taxon>
        <taxon>Chlorellaceae</taxon>
        <taxon>Chlorella clade</taxon>
        <taxon>Chlorella</taxon>
    </lineage>
</organism>
<dbReference type="EMBL" id="GL433851">
    <property type="protein sequence ID" value="EFN53464.1"/>
    <property type="molecule type" value="Genomic_DNA"/>
</dbReference>
<dbReference type="GeneID" id="17353027"/>
<feature type="region of interest" description="Disordered" evidence="1">
    <location>
        <begin position="58"/>
        <end position="88"/>
    </location>
</feature>
<dbReference type="KEGG" id="cvr:CHLNCDRAFT_136736"/>
<name>E1ZKY9_CHLVA</name>
<feature type="region of interest" description="Disordered" evidence="1">
    <location>
        <begin position="15"/>
        <end position="46"/>
    </location>
</feature>
<gene>
    <name evidence="2" type="ORF">CHLNCDRAFT_136736</name>
</gene>